<evidence type="ECO:0000256" key="2">
    <source>
        <dbReference type="ARBA" id="ARBA00022630"/>
    </source>
</evidence>
<dbReference type="GO" id="GO:0010181">
    <property type="term" value="F:FMN binding"/>
    <property type="evidence" value="ECO:0007669"/>
    <property type="project" value="InterPro"/>
</dbReference>
<keyword evidence="2" id="KW-0285">Flavoprotein</keyword>
<dbReference type="SMART" id="SM00903">
    <property type="entry name" value="Flavin_Reduct"/>
    <property type="match status" value="1"/>
</dbReference>
<evidence type="ECO:0000256" key="3">
    <source>
        <dbReference type="ARBA" id="ARBA00038054"/>
    </source>
</evidence>
<dbReference type="Gene3D" id="2.30.110.10">
    <property type="entry name" value="Electron Transport, Fmn-binding Protein, Chain A"/>
    <property type="match status" value="1"/>
</dbReference>
<dbReference type="PANTHER" id="PTHR43567:SF1">
    <property type="entry name" value="FLAVOREDOXIN"/>
    <property type="match status" value="1"/>
</dbReference>
<dbReference type="STRING" id="1121098.HMPREF1534_01365"/>
<dbReference type="InterPro" id="IPR052174">
    <property type="entry name" value="Flavoredoxin"/>
</dbReference>
<evidence type="ECO:0000259" key="4">
    <source>
        <dbReference type="SMART" id="SM00903"/>
    </source>
</evidence>
<dbReference type="OrthoDB" id="9794638at2"/>
<evidence type="ECO:0000313" key="6">
    <source>
        <dbReference type="Proteomes" id="UP000017831"/>
    </source>
</evidence>
<comment type="similarity">
    <text evidence="3">Belongs to the flavoredoxin family.</text>
</comment>
<feature type="domain" description="Flavin reductase like" evidence="4">
    <location>
        <begin position="10"/>
        <end position="172"/>
    </location>
</feature>
<dbReference type="AlphaFoldDB" id="U6RKL1"/>
<dbReference type="InterPro" id="IPR012349">
    <property type="entry name" value="Split_barrel_FMN-bd"/>
</dbReference>
<dbReference type="PANTHER" id="PTHR43567">
    <property type="entry name" value="FLAVOREDOXIN-RELATED-RELATED"/>
    <property type="match status" value="1"/>
</dbReference>
<keyword evidence="6" id="KW-1185">Reference proteome</keyword>
<comment type="caution">
    <text evidence="5">The sequence shown here is derived from an EMBL/GenBank/DDBJ whole genome shotgun (WGS) entry which is preliminary data.</text>
</comment>
<dbReference type="PROSITE" id="PS51257">
    <property type="entry name" value="PROKAR_LIPOPROTEIN"/>
    <property type="match status" value="1"/>
</dbReference>
<dbReference type="eggNOG" id="COG1853">
    <property type="taxonomic scope" value="Bacteria"/>
</dbReference>
<protein>
    <recommendedName>
        <fullName evidence="4">Flavin reductase like domain-containing protein</fullName>
    </recommendedName>
</protein>
<dbReference type="SUPFAM" id="SSF50475">
    <property type="entry name" value="FMN-binding split barrel"/>
    <property type="match status" value="1"/>
</dbReference>
<dbReference type="HOGENOM" id="CLU_059021_5_1_10"/>
<dbReference type="PATRIC" id="fig|1121098.3.peg.1385"/>
<comment type="cofactor">
    <cofactor evidence="1">
        <name>FMN</name>
        <dbReference type="ChEBI" id="CHEBI:58210"/>
    </cofactor>
</comment>
<accession>U6RKL1</accession>
<gene>
    <name evidence="5" type="ORF">HMPREF1534_01365</name>
</gene>
<reference evidence="5 6" key="1">
    <citation type="submission" date="2013-04" db="EMBL/GenBank/DDBJ databases">
        <title>The Genome Sequence of Bacteroides massiliensis DSM 17679.</title>
        <authorList>
            <consortium name="The Broad Institute Genomics Platform"/>
            <person name="Earl A."/>
            <person name="Ward D."/>
            <person name="Feldgarden M."/>
            <person name="Gevers D."/>
            <person name="Martens E."/>
            <person name="Fenner L."/>
            <person name="Roux V."/>
            <person name="Mallet M.N."/>
            <person name="Raoult D."/>
            <person name="Walker B."/>
            <person name="Young S."/>
            <person name="Zeng Q."/>
            <person name="Gargeya S."/>
            <person name="Fitzgerald M."/>
            <person name="Haas B."/>
            <person name="Abouelleil A."/>
            <person name="Allen A.W."/>
            <person name="Alvarado L."/>
            <person name="Arachchi H.M."/>
            <person name="Berlin A.M."/>
            <person name="Chapman S.B."/>
            <person name="Gainer-Dewar J."/>
            <person name="Goldberg J."/>
            <person name="Griggs A."/>
            <person name="Gujja S."/>
            <person name="Hansen M."/>
            <person name="Howarth C."/>
            <person name="Imamovic A."/>
            <person name="Ireland A."/>
            <person name="Larimer J."/>
            <person name="McCowan C."/>
            <person name="Murphy C."/>
            <person name="Pearson M."/>
            <person name="Poon T.W."/>
            <person name="Priest M."/>
            <person name="Roberts A."/>
            <person name="Saif S."/>
            <person name="Shea T."/>
            <person name="Sisk P."/>
            <person name="Sykes S."/>
            <person name="Wortman J."/>
            <person name="Nusbaum C."/>
            <person name="Birren B."/>
        </authorList>
    </citation>
    <scope>NUCLEOTIDE SEQUENCE [LARGE SCALE GENOMIC DNA]</scope>
    <source>
        <strain evidence="6">B84634 / Timone 84634 / DSM 17679 / JCM 13223</strain>
    </source>
</reference>
<evidence type="ECO:0000256" key="1">
    <source>
        <dbReference type="ARBA" id="ARBA00001917"/>
    </source>
</evidence>
<evidence type="ECO:0000313" key="5">
    <source>
        <dbReference type="EMBL" id="EOA55733.1"/>
    </source>
</evidence>
<proteinExistence type="inferred from homology"/>
<dbReference type="EMBL" id="AQHY01000017">
    <property type="protein sequence ID" value="EOA55733.1"/>
    <property type="molecule type" value="Genomic_DNA"/>
</dbReference>
<organism evidence="5 6">
    <name type="scientific">Phocaeicola massiliensis B84634 = Timone 84634 = DSM 17679 = JCM 13223</name>
    <dbReference type="NCBI Taxonomy" id="1121098"/>
    <lineage>
        <taxon>Bacteria</taxon>
        <taxon>Pseudomonadati</taxon>
        <taxon>Bacteroidota</taxon>
        <taxon>Bacteroidia</taxon>
        <taxon>Bacteroidales</taxon>
        <taxon>Bacteroidaceae</taxon>
        <taxon>Phocaeicola</taxon>
    </lineage>
</organism>
<dbReference type="InterPro" id="IPR002563">
    <property type="entry name" value="Flavin_Rdtase-like_dom"/>
</dbReference>
<dbReference type="Proteomes" id="UP000017831">
    <property type="component" value="Unassembled WGS sequence"/>
</dbReference>
<dbReference type="Pfam" id="PF01613">
    <property type="entry name" value="Flavin_Reduct"/>
    <property type="match status" value="1"/>
</dbReference>
<dbReference type="GO" id="GO:0016646">
    <property type="term" value="F:oxidoreductase activity, acting on the CH-NH group of donors, NAD or NADP as acceptor"/>
    <property type="evidence" value="ECO:0007669"/>
    <property type="project" value="UniProtKB-ARBA"/>
</dbReference>
<sequence length="222" mass="25114">MKQDWKPGTMIYPLPAVLVSCGSTEEEYNIITVAWAGTICTNPPMCYISVRPERHSYPILKRNMEFVINLTTRDMAFATDWCGVRSGRDYNKFQEMKLTPGKAKMVSAPIIEESPLCIECRVKEIISLGSHDMFIADVVNVKADDKYLNKETGKFELAGSNPLVYVHGGYFDLGTKIGKFGWSVEKKKKRIDEEKFPAHIGIVSFHVCPESRRTEAELPNRA</sequence>
<name>U6RKL1_9BACT</name>